<name>A0ABV5NVH1_9ACTN</name>
<dbReference type="RefSeq" id="WP_345391927.1">
    <property type="nucleotide sequence ID" value="NZ_BAAAXS010000001.1"/>
</dbReference>
<feature type="transmembrane region" description="Helical" evidence="1">
    <location>
        <begin position="116"/>
        <end position="135"/>
    </location>
</feature>
<keyword evidence="3" id="KW-1185">Reference proteome</keyword>
<evidence type="ECO:0000256" key="1">
    <source>
        <dbReference type="SAM" id="Phobius"/>
    </source>
</evidence>
<keyword evidence="1" id="KW-0812">Transmembrane</keyword>
<feature type="transmembrane region" description="Helical" evidence="1">
    <location>
        <begin position="69"/>
        <end position="96"/>
    </location>
</feature>
<gene>
    <name evidence="2" type="ORF">ACFFR3_32890</name>
</gene>
<organism evidence="2 3">
    <name type="scientific">Nonomuraea salmonea</name>
    <dbReference type="NCBI Taxonomy" id="46181"/>
    <lineage>
        <taxon>Bacteria</taxon>
        <taxon>Bacillati</taxon>
        <taxon>Actinomycetota</taxon>
        <taxon>Actinomycetes</taxon>
        <taxon>Streptosporangiales</taxon>
        <taxon>Streptosporangiaceae</taxon>
        <taxon>Nonomuraea</taxon>
    </lineage>
</organism>
<comment type="caution">
    <text evidence="2">The sequence shown here is derived from an EMBL/GenBank/DDBJ whole genome shotgun (WGS) entry which is preliminary data.</text>
</comment>
<keyword evidence="1" id="KW-0472">Membrane</keyword>
<feature type="transmembrane region" description="Helical" evidence="1">
    <location>
        <begin position="34"/>
        <end position="57"/>
    </location>
</feature>
<protein>
    <submittedName>
        <fullName evidence="2">Uncharacterized protein</fullName>
    </submittedName>
</protein>
<reference evidence="2 3" key="1">
    <citation type="submission" date="2024-09" db="EMBL/GenBank/DDBJ databases">
        <authorList>
            <person name="Sun Q."/>
            <person name="Mori K."/>
        </authorList>
    </citation>
    <scope>NUCLEOTIDE SEQUENCE [LARGE SCALE GENOMIC DNA]</scope>
    <source>
        <strain evidence="2 3">JCM 3324</strain>
    </source>
</reference>
<dbReference type="Proteomes" id="UP001589568">
    <property type="component" value="Unassembled WGS sequence"/>
</dbReference>
<feature type="transmembrane region" description="Helical" evidence="1">
    <location>
        <begin position="167"/>
        <end position="189"/>
    </location>
</feature>
<accession>A0ABV5NVH1</accession>
<evidence type="ECO:0000313" key="2">
    <source>
        <dbReference type="EMBL" id="MFB9474315.1"/>
    </source>
</evidence>
<feature type="transmembrane region" description="Helical" evidence="1">
    <location>
        <begin position="142"/>
        <end position="161"/>
    </location>
</feature>
<evidence type="ECO:0000313" key="3">
    <source>
        <dbReference type="Proteomes" id="UP001589568"/>
    </source>
</evidence>
<sequence length="190" mass="20276">MTPRSALIAAPLFAFAYGAIRILDGLDGSYGPGLAWTAGHLAFMAALLLFAWLFLWFRTLAGRDALATAGAVAGLVGVVALLVQFGIDIAVGFAAADRDGMNLLFQQVQSVPGVPFTVYDGLPFLFYVAQLVLMIRLAVLRVLPVWTLAPVLVYLALPIVWKDLIPVSALFMLVALLPLIRRPAVALAAV</sequence>
<keyword evidence="1" id="KW-1133">Transmembrane helix</keyword>
<dbReference type="EMBL" id="JBHMCF010000038">
    <property type="protein sequence ID" value="MFB9474315.1"/>
    <property type="molecule type" value="Genomic_DNA"/>
</dbReference>
<proteinExistence type="predicted"/>